<dbReference type="RefSeq" id="WP_281794870.1">
    <property type="nucleotide sequence ID" value="NZ_BSDR01000001.1"/>
</dbReference>
<dbReference type="SUPFAM" id="SSF50475">
    <property type="entry name" value="FMN-binding split barrel"/>
    <property type="match status" value="1"/>
</dbReference>
<dbReference type="Pfam" id="PF01243">
    <property type="entry name" value="PNPOx_N"/>
    <property type="match status" value="1"/>
</dbReference>
<organism evidence="3 4">
    <name type="scientific">Desulforhabdus amnigena</name>
    <dbReference type="NCBI Taxonomy" id="40218"/>
    <lineage>
        <taxon>Bacteria</taxon>
        <taxon>Pseudomonadati</taxon>
        <taxon>Thermodesulfobacteriota</taxon>
        <taxon>Syntrophobacteria</taxon>
        <taxon>Syntrophobacterales</taxon>
        <taxon>Syntrophobacteraceae</taxon>
        <taxon>Desulforhabdus</taxon>
    </lineage>
</organism>
<dbReference type="AlphaFoldDB" id="A0A9W6FUT7"/>
<gene>
    <name evidence="3" type="ORF">DAMNIGENAA_26720</name>
</gene>
<dbReference type="PANTHER" id="PTHR35176:SF6">
    <property type="entry name" value="HEME OXYGENASE HI_0854-RELATED"/>
    <property type="match status" value="1"/>
</dbReference>
<protein>
    <recommendedName>
        <fullName evidence="2">Pyridoxamine 5'-phosphate oxidase N-terminal domain-containing protein</fullName>
    </recommendedName>
</protein>
<accession>A0A9W6FUT7</accession>
<reference evidence="3" key="1">
    <citation type="submission" date="2022-12" db="EMBL/GenBank/DDBJ databases">
        <title>Reference genome sequencing for broad-spectrum identification of bacterial and archaeal isolates by mass spectrometry.</title>
        <authorList>
            <person name="Sekiguchi Y."/>
            <person name="Tourlousse D.M."/>
        </authorList>
    </citation>
    <scope>NUCLEOTIDE SEQUENCE</scope>
    <source>
        <strain evidence="3">ASRB1</strain>
    </source>
</reference>
<dbReference type="InterPro" id="IPR011576">
    <property type="entry name" value="Pyridox_Oxase_N"/>
</dbReference>
<proteinExistence type="predicted"/>
<dbReference type="Gene3D" id="2.30.110.10">
    <property type="entry name" value="Electron Transport, Fmn-binding Protein, Chain A"/>
    <property type="match status" value="1"/>
</dbReference>
<keyword evidence="4" id="KW-1185">Reference proteome</keyword>
<evidence type="ECO:0000259" key="2">
    <source>
        <dbReference type="Pfam" id="PF01243"/>
    </source>
</evidence>
<evidence type="ECO:0000313" key="3">
    <source>
        <dbReference type="EMBL" id="GLI35239.1"/>
    </source>
</evidence>
<keyword evidence="1" id="KW-0560">Oxidoreductase</keyword>
<dbReference type="InterPro" id="IPR052019">
    <property type="entry name" value="F420H2_bilvrd_red/Heme_oxyg"/>
</dbReference>
<dbReference type="GO" id="GO:0016627">
    <property type="term" value="F:oxidoreductase activity, acting on the CH-CH group of donors"/>
    <property type="evidence" value="ECO:0007669"/>
    <property type="project" value="TreeGrafter"/>
</dbReference>
<dbReference type="GO" id="GO:0005829">
    <property type="term" value="C:cytosol"/>
    <property type="evidence" value="ECO:0007669"/>
    <property type="project" value="TreeGrafter"/>
</dbReference>
<dbReference type="Proteomes" id="UP001144372">
    <property type="component" value="Unassembled WGS sequence"/>
</dbReference>
<dbReference type="GO" id="GO:0070967">
    <property type="term" value="F:coenzyme F420 binding"/>
    <property type="evidence" value="ECO:0007669"/>
    <property type="project" value="TreeGrafter"/>
</dbReference>
<sequence length="144" mass="16333">MLHKMKAFLKEKDMCVLATCLGGKPHCSLMAYVTDDAGEVVYMTTLKDTQKYMNLKENPQVSLLIDNRERMDISRDRTCALTVSGSYFPPMDPQEKKSILSKISQKHSHLAQLVNDPRAEVLCIRIESFLLLEGALDAHFERVS</sequence>
<dbReference type="PANTHER" id="PTHR35176">
    <property type="entry name" value="HEME OXYGENASE HI_0854-RELATED"/>
    <property type="match status" value="1"/>
</dbReference>
<dbReference type="EMBL" id="BSDR01000001">
    <property type="protein sequence ID" value="GLI35239.1"/>
    <property type="molecule type" value="Genomic_DNA"/>
</dbReference>
<comment type="caution">
    <text evidence="3">The sequence shown here is derived from an EMBL/GenBank/DDBJ whole genome shotgun (WGS) entry which is preliminary data.</text>
</comment>
<feature type="domain" description="Pyridoxamine 5'-phosphate oxidase N-terminal" evidence="2">
    <location>
        <begin position="3"/>
        <end position="129"/>
    </location>
</feature>
<dbReference type="InterPro" id="IPR012349">
    <property type="entry name" value="Split_barrel_FMN-bd"/>
</dbReference>
<evidence type="ECO:0000313" key="4">
    <source>
        <dbReference type="Proteomes" id="UP001144372"/>
    </source>
</evidence>
<evidence type="ECO:0000256" key="1">
    <source>
        <dbReference type="ARBA" id="ARBA00023002"/>
    </source>
</evidence>
<name>A0A9W6FUT7_9BACT</name>